<proteinExistence type="predicted"/>
<name>A0A1H1YU37_9ACTN</name>
<dbReference type="RefSeq" id="WP_091528159.1">
    <property type="nucleotide sequence ID" value="NZ_LT629772.1"/>
</dbReference>
<dbReference type="AlphaFoldDB" id="A0A1H1YU37"/>
<protein>
    <recommendedName>
        <fullName evidence="3">DUF2461 domain-containing protein</fullName>
    </recommendedName>
</protein>
<keyword evidence="2" id="KW-1185">Reference proteome</keyword>
<dbReference type="Proteomes" id="UP000199103">
    <property type="component" value="Chromosome I"/>
</dbReference>
<dbReference type="InterPro" id="IPR012808">
    <property type="entry name" value="CHP02453"/>
</dbReference>
<evidence type="ECO:0008006" key="3">
    <source>
        <dbReference type="Google" id="ProtNLM"/>
    </source>
</evidence>
<sequence length="221" mass="25289">MSRRFSGWPVTAFDVLLELDGDPPAAVREDCREDREQLVRAPMIALLQDLADADDDYDDFTVEGYVSPYYGRWQHQYATIRIARYVAIDLAFDLDGLRLSARWWPADADQRDRYRAAVDDNRSGSELADIVVTLQRRGCRISGDLMKRTPRDYCADHPRGELLRRRSLICELPLGCEEWLHTPEVVERVLAAAAELEPLTSWLATHVALHQPARSGRRLNP</sequence>
<dbReference type="EMBL" id="LT629772">
    <property type="protein sequence ID" value="SDT24927.1"/>
    <property type="molecule type" value="Genomic_DNA"/>
</dbReference>
<evidence type="ECO:0000313" key="1">
    <source>
        <dbReference type="EMBL" id="SDT24927.1"/>
    </source>
</evidence>
<dbReference type="STRING" id="630515.SAMN04489812_4783"/>
<dbReference type="Pfam" id="PF09365">
    <property type="entry name" value="DUF2461"/>
    <property type="match status" value="1"/>
</dbReference>
<gene>
    <name evidence="1" type="ORF">SAMN04489812_4783</name>
</gene>
<dbReference type="OrthoDB" id="9794241at2"/>
<evidence type="ECO:0000313" key="2">
    <source>
        <dbReference type="Proteomes" id="UP000199103"/>
    </source>
</evidence>
<organism evidence="1 2">
    <name type="scientific">Microlunatus soli</name>
    <dbReference type="NCBI Taxonomy" id="630515"/>
    <lineage>
        <taxon>Bacteria</taxon>
        <taxon>Bacillati</taxon>
        <taxon>Actinomycetota</taxon>
        <taxon>Actinomycetes</taxon>
        <taxon>Propionibacteriales</taxon>
        <taxon>Propionibacteriaceae</taxon>
        <taxon>Microlunatus</taxon>
    </lineage>
</organism>
<reference evidence="1 2" key="1">
    <citation type="submission" date="2016-10" db="EMBL/GenBank/DDBJ databases">
        <authorList>
            <person name="de Groot N.N."/>
        </authorList>
    </citation>
    <scope>NUCLEOTIDE SEQUENCE [LARGE SCALE GENOMIC DNA]</scope>
    <source>
        <strain evidence="1 2">DSM 21800</strain>
    </source>
</reference>
<accession>A0A1H1YU37</accession>